<protein>
    <submittedName>
        <fullName evidence="2">Uncharacterized protein</fullName>
    </submittedName>
</protein>
<keyword evidence="1" id="KW-0472">Membrane</keyword>
<keyword evidence="1" id="KW-0812">Transmembrane</keyword>
<dbReference type="AlphaFoldDB" id="A0A8T8E043"/>
<feature type="transmembrane region" description="Helical" evidence="1">
    <location>
        <begin position="64"/>
        <end position="83"/>
    </location>
</feature>
<feature type="transmembrane region" description="Helical" evidence="1">
    <location>
        <begin position="103"/>
        <end position="125"/>
    </location>
</feature>
<evidence type="ECO:0000313" key="2">
    <source>
        <dbReference type="EMBL" id="QRV15198.1"/>
    </source>
</evidence>
<proteinExistence type="predicted"/>
<feature type="transmembrane region" description="Helical" evidence="1">
    <location>
        <begin position="12"/>
        <end position="32"/>
    </location>
</feature>
<keyword evidence="1" id="KW-1133">Transmembrane helix</keyword>
<accession>A0A8T8E043</accession>
<dbReference type="EMBL" id="CP069188">
    <property type="protein sequence ID" value="QRV15198.1"/>
    <property type="molecule type" value="Genomic_DNA"/>
</dbReference>
<dbReference type="RefSeq" id="WP_204747785.1">
    <property type="nucleotide sequence ID" value="NZ_CP069188.1"/>
</dbReference>
<dbReference type="GeneID" id="62877501"/>
<name>A0A8T8E043_9EURY</name>
<dbReference type="KEGG" id="hsal:JMJ58_20215"/>
<organism evidence="2 3">
    <name type="scientific">Haloterrigena salifodinae</name>
    <dbReference type="NCBI Taxonomy" id="2675099"/>
    <lineage>
        <taxon>Archaea</taxon>
        <taxon>Methanobacteriati</taxon>
        <taxon>Methanobacteriota</taxon>
        <taxon>Stenosarchaea group</taxon>
        <taxon>Halobacteria</taxon>
        <taxon>Halobacteriales</taxon>
        <taxon>Natrialbaceae</taxon>
        <taxon>Haloterrigena</taxon>
    </lineage>
</organism>
<reference evidence="2 3" key="1">
    <citation type="submission" date="2021-01" db="EMBL/GenBank/DDBJ databases">
        <title>Genome Sequence and Methylation Pattern of Haloterrigena salifodinae BOL5-1, An Extremely Halophilic Archaeon from a Bolivian Salt Mine.</title>
        <authorList>
            <person name="DasSarma P."/>
            <person name="Anton B.P."/>
            <person name="DasSarma S.L."/>
            <person name="von Ehrenheim H.A.L."/>
            <person name="Martinez F.L."/>
            <person name="Guzman D."/>
            <person name="Roberts R.J."/>
            <person name="DasSarma S."/>
        </authorList>
    </citation>
    <scope>NUCLEOTIDE SEQUENCE [LARGE SCALE GENOMIC DNA]</scope>
    <source>
        <strain evidence="2 3">BOL5-1</strain>
    </source>
</reference>
<sequence>MDPRLIVTVPVLTYYVIMGLFALAQSTVGATFTQGQPAFLLVVGVIGPLIALGLVWLRNYIYGAPLLVGALLPTAWFICYFFFVHDNPANVFAVGGEGSTAYLVATFGIVATSLISAGVSCWLWYQVSPQFRTAVDRFIRPEAAE</sequence>
<gene>
    <name evidence="2" type="ORF">JMJ58_20215</name>
</gene>
<dbReference type="Proteomes" id="UP000637819">
    <property type="component" value="Chromosome"/>
</dbReference>
<evidence type="ECO:0000313" key="3">
    <source>
        <dbReference type="Proteomes" id="UP000637819"/>
    </source>
</evidence>
<keyword evidence="3" id="KW-1185">Reference proteome</keyword>
<evidence type="ECO:0000256" key="1">
    <source>
        <dbReference type="SAM" id="Phobius"/>
    </source>
</evidence>
<dbReference type="OrthoDB" id="204188at2157"/>
<feature type="transmembrane region" description="Helical" evidence="1">
    <location>
        <begin position="38"/>
        <end position="57"/>
    </location>
</feature>